<dbReference type="InterPro" id="IPR000801">
    <property type="entry name" value="Esterase-like"/>
</dbReference>
<feature type="signal peptide" evidence="3">
    <location>
        <begin position="1"/>
        <end position="20"/>
    </location>
</feature>
<dbReference type="InterPro" id="IPR029058">
    <property type="entry name" value="AB_hydrolase_fold"/>
</dbReference>
<evidence type="ECO:0000313" key="4">
    <source>
        <dbReference type="EMBL" id="SDR71439.1"/>
    </source>
</evidence>
<keyword evidence="3" id="KW-0732">Signal</keyword>
<dbReference type="SUPFAM" id="SSF53474">
    <property type="entry name" value="alpha/beta-Hydrolases"/>
    <property type="match status" value="1"/>
</dbReference>
<comment type="similarity">
    <text evidence="1">Belongs to the esterase D family.</text>
</comment>
<protein>
    <submittedName>
        <fullName evidence="4">Esterase</fullName>
    </submittedName>
</protein>
<dbReference type="STRING" id="1250231.SAMN04488552_0661"/>
<dbReference type="PANTHER" id="PTHR40841:SF2">
    <property type="entry name" value="SIDEROPHORE-DEGRADING ESTERASE (EUROFUNG)"/>
    <property type="match status" value="1"/>
</dbReference>
<dbReference type="InterPro" id="IPR052558">
    <property type="entry name" value="Siderophore_Hydrolase_D"/>
</dbReference>
<evidence type="ECO:0000313" key="5">
    <source>
        <dbReference type="Proteomes" id="UP000198858"/>
    </source>
</evidence>
<organism evidence="4 5">
    <name type="scientific">Christiangramia echinicola</name>
    <dbReference type="NCBI Taxonomy" id="279359"/>
    <lineage>
        <taxon>Bacteria</taxon>
        <taxon>Pseudomonadati</taxon>
        <taxon>Bacteroidota</taxon>
        <taxon>Flavobacteriia</taxon>
        <taxon>Flavobacteriales</taxon>
        <taxon>Flavobacteriaceae</taxon>
        <taxon>Christiangramia</taxon>
    </lineage>
</organism>
<proteinExistence type="inferred from homology"/>
<evidence type="ECO:0000256" key="3">
    <source>
        <dbReference type="SAM" id="SignalP"/>
    </source>
</evidence>
<feature type="chain" id="PRO_5009253313" evidence="3">
    <location>
        <begin position="21"/>
        <end position="268"/>
    </location>
</feature>
<evidence type="ECO:0000256" key="1">
    <source>
        <dbReference type="ARBA" id="ARBA00005622"/>
    </source>
</evidence>
<dbReference type="Proteomes" id="UP000198858">
    <property type="component" value="Chromosome I"/>
</dbReference>
<reference evidence="4 5" key="1">
    <citation type="submission" date="2016-10" db="EMBL/GenBank/DDBJ databases">
        <authorList>
            <person name="Varghese N."/>
            <person name="Submissions S."/>
        </authorList>
    </citation>
    <scope>NUCLEOTIDE SEQUENCE [LARGE SCALE GENOMIC DNA]</scope>
    <source>
        <strain evidence="4 5">Mar_2010_102</strain>
    </source>
</reference>
<gene>
    <name evidence="4" type="ORF">SAMN04488552_0661</name>
</gene>
<dbReference type="PANTHER" id="PTHR40841">
    <property type="entry name" value="SIDEROPHORE TRIACETYLFUSARININE C ESTERASE"/>
    <property type="match status" value="1"/>
</dbReference>
<dbReference type="Gene3D" id="3.40.50.1820">
    <property type="entry name" value="alpha/beta hydrolase"/>
    <property type="match status" value="1"/>
</dbReference>
<evidence type="ECO:0000256" key="2">
    <source>
        <dbReference type="ARBA" id="ARBA00022801"/>
    </source>
</evidence>
<dbReference type="GO" id="GO:0016788">
    <property type="term" value="F:hydrolase activity, acting on ester bonds"/>
    <property type="evidence" value="ECO:0007669"/>
    <property type="project" value="TreeGrafter"/>
</dbReference>
<keyword evidence="2" id="KW-0378">Hydrolase</keyword>
<sequence length="268" mass="30591">MIKNLLTLILLLLFSIQSNAQNDIEYLNSSNLKDSIPFKVFKSDKFNIKSDSINLIVLLDGDSYSGLAINSIDLFEFADKVNSTIIVSLPSTVEYRWKYFTPTNATPRKGDRNKELYKFTGEFQDYANFVEKELIPFIEKENKIQFRNKTLFGHSLGGLAVLNFVVLKPGVFDNYICASPSTMFDNHFIFETLKEKENIEFKNLFLTAAENDGNGYKGNVEWLNNYLIENNQPNQSLQMKIIIGQNHTTSGIYSLIEGIDFLSKQNAL</sequence>
<dbReference type="AlphaFoldDB" id="A0A1H1LC41"/>
<accession>A0A1H1LC41</accession>
<dbReference type="RefSeq" id="WP_089661284.1">
    <property type="nucleotide sequence ID" value="NZ_LT629745.1"/>
</dbReference>
<keyword evidence="5" id="KW-1185">Reference proteome</keyword>
<dbReference type="EMBL" id="LT629745">
    <property type="protein sequence ID" value="SDR71439.1"/>
    <property type="molecule type" value="Genomic_DNA"/>
</dbReference>
<dbReference type="Pfam" id="PF00756">
    <property type="entry name" value="Esterase"/>
    <property type="match status" value="1"/>
</dbReference>
<name>A0A1H1LC41_9FLAO</name>